<feature type="region of interest" description="Disordered" evidence="2">
    <location>
        <begin position="707"/>
        <end position="758"/>
    </location>
</feature>
<evidence type="ECO:0000313" key="5">
    <source>
        <dbReference type="EMBL" id="KAL1899173.1"/>
    </source>
</evidence>
<dbReference type="PRINTS" id="PR00700">
    <property type="entry name" value="PRTYPHPHTASE"/>
</dbReference>
<dbReference type="InterPro" id="IPR003595">
    <property type="entry name" value="Tyr_Pase_cat"/>
</dbReference>
<dbReference type="Proteomes" id="UP001583186">
    <property type="component" value="Unassembled WGS sequence"/>
</dbReference>
<feature type="compositionally biased region" description="Low complexity" evidence="2">
    <location>
        <begin position="630"/>
        <end position="639"/>
    </location>
</feature>
<gene>
    <name evidence="5" type="ORF">Sste5346_003095</name>
</gene>
<feature type="compositionally biased region" description="Basic residues" evidence="2">
    <location>
        <begin position="1"/>
        <end position="13"/>
    </location>
</feature>
<dbReference type="SMART" id="SM00404">
    <property type="entry name" value="PTPc_motif"/>
    <property type="match status" value="1"/>
</dbReference>
<feature type="compositionally biased region" description="Polar residues" evidence="2">
    <location>
        <begin position="645"/>
        <end position="655"/>
    </location>
</feature>
<dbReference type="SMART" id="SM00194">
    <property type="entry name" value="PTPc"/>
    <property type="match status" value="1"/>
</dbReference>
<sequence length="758" mass="81937">MDRFSRFRRHKKTAAAAAAAAATKSGDENHAPTESAAETHTTAQSPAPQLLRPKTSAGLPAPTVISPVTTPSIETGEDSRPLTSSSHAPSTSSSFLSVNGGAPLPPPGPKTQQQQKMSGPLRSSRSPFRNLLRSSTKRARGSPSPATAAPTPVPALPRSPTTGLSNQMQGISLPSNGAAVSPLRAARLEYRRSAQSASSTGKPTIPSFLNLSFEGKFMPYSGIAHGPAQIESKFQDLVWMERERLQNSLQAPTGRWTRVSGPHLRLLDRYMNIQPWDKNRVKLKVPIGQIDYINASPIVLTTSAPTEAARPPDRYIAMQGPKISSVDHVWRMVYDQMRSPAVIVMLTETHEGAHEKCYPYFPKSPDDPPIMINDHDEFGDGFHASVHCAEIEETPFGDAIELRRVVLRVHKKASPTSTLPAKKATAASGQATGTATKTKDKDTANGTNGGAKKTRGPSPIAKATGLRKPAAVNDEDGDSVMSEASAGSTSAPSTTSGASSVPSETEETRVIDISEYEDERIVYHFLFKKWPDFGVPEMEDVESFLGLMKLSAEKNADPDNPRIVHCSAGVGRSGTFIALEHLLRELDAGVLENYDTNFAPAETEDEHMEGNDDHSGRGRNPMPPLQQHDSGSSASGGASMPDRTSIGSNLLGSESQSHADVNDLIYTTVNQLREQRRTMVQAESQYHFIYQVLRKLWQEKYGVVDVDDSQGQSQDQAQDQDQRQSQDSNGMYDGETSEASDGSEPAAKRLEIEPGTAK</sequence>
<feature type="region of interest" description="Disordered" evidence="2">
    <location>
        <begin position="1"/>
        <end position="177"/>
    </location>
</feature>
<feature type="compositionally biased region" description="Low complexity" evidence="2">
    <location>
        <begin position="482"/>
        <end position="503"/>
    </location>
</feature>
<protein>
    <recommendedName>
        <fullName evidence="7">Protein-tyrosine phosphatase</fullName>
    </recommendedName>
</protein>
<evidence type="ECO:0000256" key="2">
    <source>
        <dbReference type="SAM" id="MobiDB-lite"/>
    </source>
</evidence>
<dbReference type="PROSITE" id="PS00383">
    <property type="entry name" value="TYR_PHOSPHATASE_1"/>
    <property type="match status" value="1"/>
</dbReference>
<comment type="caution">
    <text evidence="5">The sequence shown here is derived from an EMBL/GenBank/DDBJ whole genome shotgun (WGS) entry which is preliminary data.</text>
</comment>
<feature type="region of interest" description="Disordered" evidence="2">
    <location>
        <begin position="412"/>
        <end position="508"/>
    </location>
</feature>
<comment type="similarity">
    <text evidence="1">Belongs to the protein-tyrosine phosphatase family. Non-receptor class subfamily.</text>
</comment>
<dbReference type="InterPro" id="IPR016130">
    <property type="entry name" value="Tyr_Pase_AS"/>
</dbReference>
<feature type="compositionally biased region" description="Polar residues" evidence="2">
    <location>
        <begin position="110"/>
        <end position="127"/>
    </location>
</feature>
<dbReference type="InterPro" id="IPR000242">
    <property type="entry name" value="PTP_cat"/>
</dbReference>
<proteinExistence type="inferred from homology"/>
<feature type="compositionally biased region" description="Polar residues" evidence="2">
    <location>
        <begin position="36"/>
        <end position="47"/>
    </location>
</feature>
<dbReference type="Gene3D" id="3.90.190.10">
    <property type="entry name" value="Protein tyrosine phosphatase superfamily"/>
    <property type="match status" value="2"/>
</dbReference>
<organism evidence="5 6">
    <name type="scientific">Sporothrix stenoceras</name>
    <dbReference type="NCBI Taxonomy" id="5173"/>
    <lineage>
        <taxon>Eukaryota</taxon>
        <taxon>Fungi</taxon>
        <taxon>Dikarya</taxon>
        <taxon>Ascomycota</taxon>
        <taxon>Pezizomycotina</taxon>
        <taxon>Sordariomycetes</taxon>
        <taxon>Sordariomycetidae</taxon>
        <taxon>Ophiostomatales</taxon>
        <taxon>Ophiostomataceae</taxon>
        <taxon>Sporothrix</taxon>
    </lineage>
</organism>
<dbReference type="PANTHER" id="PTHR19134:SF449">
    <property type="entry name" value="TYROSINE-PROTEIN PHOSPHATASE 1"/>
    <property type="match status" value="1"/>
</dbReference>
<feature type="compositionally biased region" description="Low complexity" evidence="2">
    <location>
        <begin position="84"/>
        <end position="102"/>
    </location>
</feature>
<feature type="compositionally biased region" description="Low complexity" evidence="2">
    <location>
        <begin position="709"/>
        <end position="728"/>
    </location>
</feature>
<evidence type="ECO:0000259" key="4">
    <source>
        <dbReference type="PROSITE" id="PS50056"/>
    </source>
</evidence>
<reference evidence="5 6" key="1">
    <citation type="journal article" date="2024" name="IMA Fungus">
        <title>IMA Genome - F19 : A genome assembly and annotation guide to empower mycologists, including annotated draft genome sequences of Ceratocystis pirilliformis, Diaporthe australafricana, Fusarium ophioides, Paecilomyces lecythidis, and Sporothrix stenoceras.</title>
        <authorList>
            <person name="Aylward J."/>
            <person name="Wilson A.M."/>
            <person name="Visagie C.M."/>
            <person name="Spraker J."/>
            <person name="Barnes I."/>
            <person name="Buitendag C."/>
            <person name="Ceriani C."/>
            <person name="Del Mar Angel L."/>
            <person name="du Plessis D."/>
            <person name="Fuchs T."/>
            <person name="Gasser K."/>
            <person name="Kramer D."/>
            <person name="Li W."/>
            <person name="Munsamy K."/>
            <person name="Piso A."/>
            <person name="Price J.L."/>
            <person name="Sonnekus B."/>
            <person name="Thomas C."/>
            <person name="van der Nest A."/>
            <person name="van Dijk A."/>
            <person name="van Heerden A."/>
            <person name="van Vuuren N."/>
            <person name="Yilmaz N."/>
            <person name="Duong T.A."/>
            <person name="van der Merwe N.A."/>
            <person name="Wingfield M.J."/>
            <person name="Wingfield B.D."/>
        </authorList>
    </citation>
    <scope>NUCLEOTIDE SEQUENCE [LARGE SCALE GENOMIC DNA]</scope>
    <source>
        <strain evidence="5 6">CMW 5346</strain>
    </source>
</reference>
<feature type="compositionally biased region" description="Low complexity" evidence="2">
    <location>
        <begin position="421"/>
        <end position="436"/>
    </location>
</feature>
<dbReference type="PROSITE" id="PS50055">
    <property type="entry name" value="TYR_PHOSPHATASE_PTP"/>
    <property type="match status" value="1"/>
</dbReference>
<feature type="domain" description="Tyrosine specific protein phosphatases" evidence="4">
    <location>
        <begin position="542"/>
        <end position="587"/>
    </location>
</feature>
<evidence type="ECO:0000256" key="1">
    <source>
        <dbReference type="ARBA" id="ARBA00009649"/>
    </source>
</evidence>
<dbReference type="SUPFAM" id="SSF52799">
    <property type="entry name" value="(Phosphotyrosine protein) phosphatases II"/>
    <property type="match status" value="1"/>
</dbReference>
<evidence type="ECO:0000259" key="3">
    <source>
        <dbReference type="PROSITE" id="PS50055"/>
    </source>
</evidence>
<accession>A0ABR3ZH81</accession>
<dbReference type="PANTHER" id="PTHR19134">
    <property type="entry name" value="RECEPTOR-TYPE TYROSINE-PROTEIN PHOSPHATASE"/>
    <property type="match status" value="1"/>
</dbReference>
<name>A0ABR3ZH81_9PEZI</name>
<evidence type="ECO:0000313" key="6">
    <source>
        <dbReference type="Proteomes" id="UP001583186"/>
    </source>
</evidence>
<feature type="domain" description="Tyrosine-protein phosphatase" evidence="3">
    <location>
        <begin position="268"/>
        <end position="696"/>
    </location>
</feature>
<dbReference type="PROSITE" id="PS50056">
    <property type="entry name" value="TYR_PHOSPHATASE_2"/>
    <property type="match status" value="1"/>
</dbReference>
<dbReference type="InterPro" id="IPR029021">
    <property type="entry name" value="Prot-tyrosine_phosphatase-like"/>
</dbReference>
<feature type="compositionally biased region" description="Polar residues" evidence="2">
    <location>
        <begin position="159"/>
        <end position="175"/>
    </location>
</feature>
<dbReference type="EMBL" id="JAWCUI010000013">
    <property type="protein sequence ID" value="KAL1899173.1"/>
    <property type="molecule type" value="Genomic_DNA"/>
</dbReference>
<keyword evidence="6" id="KW-1185">Reference proteome</keyword>
<evidence type="ECO:0008006" key="7">
    <source>
        <dbReference type="Google" id="ProtNLM"/>
    </source>
</evidence>
<feature type="region of interest" description="Disordered" evidence="2">
    <location>
        <begin position="598"/>
        <end position="655"/>
    </location>
</feature>
<dbReference type="Pfam" id="PF00102">
    <property type="entry name" value="Y_phosphatase"/>
    <property type="match status" value="3"/>
</dbReference>
<dbReference type="InterPro" id="IPR050348">
    <property type="entry name" value="Protein-Tyr_Phosphatase"/>
</dbReference>
<dbReference type="InterPro" id="IPR000387">
    <property type="entry name" value="Tyr_Pase_dom"/>
</dbReference>